<dbReference type="AlphaFoldDB" id="A0A2Z4U7B8"/>
<sequence length="232" mass="24731">MKKRLLGTMLAAVLVVSQAVTAFAAGSSTTDVTTSGESAQWYDIAGTSRENFAYLEETEGGSEVLELIMDVNEGEKKLEDLAEAVPAIAAELEGKTLVTKFFELTPINGGKPLPDGSHEVTLAVPELTRAMVNVKLLHYSTVRNVWEVITPSDVNYDTKQITAVFKDLSPVAVISDMDESKLTEGHGTGTGTATGTSPKTGVESDWWVYLASAAALLGMGACIFVSVRRKKA</sequence>
<proteinExistence type="predicted"/>
<dbReference type="EMBL" id="CP030280">
    <property type="protein sequence ID" value="AWY96947.1"/>
    <property type="molecule type" value="Genomic_DNA"/>
</dbReference>
<accession>A0A2Z4U7B8</accession>
<dbReference type="Proteomes" id="UP000250003">
    <property type="component" value="Chromosome"/>
</dbReference>
<evidence type="ECO:0000256" key="2">
    <source>
        <dbReference type="SAM" id="Phobius"/>
    </source>
</evidence>
<keyword evidence="2" id="KW-0812">Transmembrane</keyword>
<feature type="region of interest" description="Disordered" evidence="1">
    <location>
        <begin position="179"/>
        <end position="199"/>
    </location>
</feature>
<gene>
    <name evidence="4" type="ORF">DQQ01_00900</name>
</gene>
<reference evidence="5" key="1">
    <citation type="submission" date="2018-06" db="EMBL/GenBank/DDBJ databases">
        <title>Description of Blautia argi sp. nov., a new anaerobic isolated from dog feces.</title>
        <authorList>
            <person name="Chang Y.-H."/>
            <person name="Paek J."/>
            <person name="Shin Y."/>
        </authorList>
    </citation>
    <scope>NUCLEOTIDE SEQUENCE [LARGE SCALE GENOMIC DNA]</scope>
    <source>
        <strain evidence="5">KCTC 15426</strain>
    </source>
</reference>
<name>A0A2Z4U7B8_9FIRM</name>
<organism evidence="4 5">
    <name type="scientific">Blautia argi</name>
    <dbReference type="NCBI Taxonomy" id="1912897"/>
    <lineage>
        <taxon>Bacteria</taxon>
        <taxon>Bacillati</taxon>
        <taxon>Bacillota</taxon>
        <taxon>Clostridia</taxon>
        <taxon>Lachnospirales</taxon>
        <taxon>Lachnospiraceae</taxon>
        <taxon>Blautia</taxon>
    </lineage>
</organism>
<dbReference type="OrthoDB" id="1653068at2"/>
<evidence type="ECO:0000313" key="4">
    <source>
        <dbReference type="EMBL" id="AWY96947.1"/>
    </source>
</evidence>
<feature type="transmembrane region" description="Helical" evidence="2">
    <location>
        <begin position="206"/>
        <end position="227"/>
    </location>
</feature>
<dbReference type="KEGG" id="blau:DQQ01_00900"/>
<evidence type="ECO:0000256" key="1">
    <source>
        <dbReference type="SAM" id="MobiDB-lite"/>
    </source>
</evidence>
<evidence type="ECO:0000313" key="5">
    <source>
        <dbReference type="Proteomes" id="UP000250003"/>
    </source>
</evidence>
<keyword evidence="2" id="KW-0472">Membrane</keyword>
<keyword evidence="3" id="KW-0732">Signal</keyword>
<feature type="chain" id="PRO_5016306343" evidence="3">
    <location>
        <begin position="25"/>
        <end position="232"/>
    </location>
</feature>
<protein>
    <submittedName>
        <fullName evidence="4">Cell wall protein</fullName>
    </submittedName>
</protein>
<dbReference type="RefSeq" id="WP_111917798.1">
    <property type="nucleotide sequence ID" value="NZ_CAUWHR010000020.1"/>
</dbReference>
<evidence type="ECO:0000256" key="3">
    <source>
        <dbReference type="SAM" id="SignalP"/>
    </source>
</evidence>
<keyword evidence="2" id="KW-1133">Transmembrane helix</keyword>
<dbReference type="NCBIfam" id="TIGR01167">
    <property type="entry name" value="LPXTG_anchor"/>
    <property type="match status" value="1"/>
</dbReference>
<keyword evidence="5" id="KW-1185">Reference proteome</keyword>
<feature type="signal peptide" evidence="3">
    <location>
        <begin position="1"/>
        <end position="24"/>
    </location>
</feature>